<name>A0A9F5MV58_PYTBI</name>
<dbReference type="GO" id="GO:0008270">
    <property type="term" value="F:zinc ion binding"/>
    <property type="evidence" value="ECO:0007669"/>
    <property type="project" value="UniProtKB-KW"/>
</dbReference>
<dbReference type="SUPFAM" id="SSF57903">
    <property type="entry name" value="FYVE/PHD zinc finger"/>
    <property type="match status" value="1"/>
</dbReference>
<evidence type="ECO:0000256" key="3">
    <source>
        <dbReference type="ARBA" id="ARBA00022833"/>
    </source>
</evidence>
<dbReference type="FunFam" id="3.30.40.10:FF:000180">
    <property type="entry name" value="Early endosome antigen 1"/>
    <property type="match status" value="1"/>
</dbReference>
<reference evidence="9" key="1">
    <citation type="submission" date="2025-08" db="UniProtKB">
        <authorList>
            <consortium name="RefSeq"/>
        </authorList>
    </citation>
    <scope>IDENTIFICATION</scope>
    <source>
        <tissue evidence="9">Liver</tissue>
    </source>
</reference>
<dbReference type="OMA" id="FIAVYQH"/>
<dbReference type="KEGG" id="pbi:103067477"/>
<dbReference type="PROSITE" id="PS50178">
    <property type="entry name" value="ZF_FYVE"/>
    <property type="match status" value="1"/>
</dbReference>
<sequence>AYYIQCAALLVKQNKNRVELKITCERPRAVGACPVRPLFLALRGRRWEGSLGAKGPSGTGRLEWSRRRGVETPGRVGSQSSDSDSSAVPGNAVDINNESTSEGFICPLCMKSHGSAEELFKHYEAVHDSGIDTSHGGESNMTPKSDDITLLRQEVQDLQASLKEERWYSEELKKELEKVQGQRQQESKPDGLATAASTELESLEQQLEDSQVEKFNIKQMKDLFEQKAAQLATEIVELKAKYDEETSLRELAEQKVTNLTQELQEQKGVCEDLNTELLQRPGIEDVAVLKKELVQVQTLMDKMTLECEKKSEKLKDECSHLKAEYTNAEATINQLRAELAKGPQEVAIYVQDIQKLQTSINELAQKNQSLVEKLKKKELDYTQLEERKHEESLGKKNLQATLNQKDLDCQQLQARLSASEDSLQRLQKELCERGETSQKLKEELSETEAKYQHLKAEYKQLQQQREEKEQRSLLLQNELNQLHNKLLETEHQLGEAHGRLKEQRQLSSEKLMDKEQQVADIQLKLSRAEEQLKEKAANTTELQHQLDKMKQQHQEQQNLQQSTTAKLREAQNDLEQVLRQIGDKDQKIQNLEALLQKSKENISLLEKEREDLYAKIQAGEGETAVLNQLQEKNHALQEQVTQLTEKLKNQSESHKQALENLHEQVQEQKAHLRASQDSVLSLEATISELSNQLSESKEKVMQLDLQVKAKTELLLSAEAAKAAQRADLQNHLDTAQNALQDKQQELTKVSMQLDQVASKLHDKEEYCIQLESSLKEYKEKQLHLEQKTEELEGQHKKLEADLFEVSGHKEKALQELQQQKKHCTDLSLKAADLSKQLDAEREMISRAKLDLQKKNDTLEEVSQQRLKQEEESAKLKLEIEKLNQDKFKYHKELDGKLQMLTDDLKKMKLEKDTLLKELEIIKGKLSNSSESLEEAKDALEKEKQRGKAAVAEIEKSCQEARHQLQLQSESIAKEQNELKNLLEKQEGISKQLVTELDSARDQVLQLQGILKDKEKNEQQLQLKVKELKESFDQKKKQNEIQQAELKTALLEKAELENKLQQQITLSEQDLATQRIKITELQKSHKKIQENTEKLQLDIYGKESEILATRQDLKVAEEKLALAQEELISNRNQISNHNQLIKELKTIRSTLEQDVSKKEQQLKEQEKLLQEIQKDKDLKEKDLVNEKSKTSELYNINCKQEKENVKLRDEIRLCKQEFEKEISNLKDAKQLLIKQKLELQEKVDNFSTALEQEKKTQEVIKDQWKKREGELKKKYAEIEAKLQALGKEKDEQCKSHEEAECKLNMQITALNENLGTVKKEWQSSQRRVSELEKQIDDLRGEIAVLEATVQNNQDERRVLLERCLKSEGEIEKLQSKLMDARRKLDDTTAAMQELGRENQSLQIKHTQALNRKWAEDNEVQNCMACGKSFSVTIRRHHCRQCGNIFCAECSSKNALTPSSKKPVRVCDTCFNDLQG</sequence>
<evidence type="ECO:0000256" key="5">
    <source>
        <dbReference type="SAM" id="Coils"/>
    </source>
</evidence>
<feature type="region of interest" description="Disordered" evidence="6">
    <location>
        <begin position="535"/>
        <end position="562"/>
    </location>
</feature>
<keyword evidence="2 4" id="KW-0863">Zinc-finger</keyword>
<evidence type="ECO:0000313" key="8">
    <source>
        <dbReference type="Proteomes" id="UP000695026"/>
    </source>
</evidence>
<dbReference type="GeneID" id="103067477"/>
<evidence type="ECO:0000256" key="4">
    <source>
        <dbReference type="PROSITE-ProRule" id="PRU00091"/>
    </source>
</evidence>
<dbReference type="CDD" id="cd15730">
    <property type="entry name" value="FYVE_EEA1"/>
    <property type="match status" value="1"/>
</dbReference>
<organism evidence="8 9">
    <name type="scientific">Python bivittatus</name>
    <name type="common">Burmese python</name>
    <name type="synonym">Python molurus bivittatus</name>
    <dbReference type="NCBI Taxonomy" id="176946"/>
    <lineage>
        <taxon>Eukaryota</taxon>
        <taxon>Metazoa</taxon>
        <taxon>Chordata</taxon>
        <taxon>Craniata</taxon>
        <taxon>Vertebrata</taxon>
        <taxon>Euteleostomi</taxon>
        <taxon>Lepidosauria</taxon>
        <taxon>Squamata</taxon>
        <taxon>Bifurcata</taxon>
        <taxon>Unidentata</taxon>
        <taxon>Episquamata</taxon>
        <taxon>Toxicofera</taxon>
        <taxon>Serpentes</taxon>
        <taxon>Henophidia</taxon>
        <taxon>Pythonidae</taxon>
        <taxon>Python</taxon>
    </lineage>
</organism>
<dbReference type="PANTHER" id="PTHR23164:SF30">
    <property type="entry name" value="EARLY ENDOSOME ANTIGEN 1"/>
    <property type="match status" value="1"/>
</dbReference>
<dbReference type="GO" id="GO:0005545">
    <property type="term" value="F:1-phosphatidylinositol binding"/>
    <property type="evidence" value="ECO:0007669"/>
    <property type="project" value="TreeGrafter"/>
</dbReference>
<dbReference type="OrthoDB" id="10018316at2759"/>
<dbReference type="Gene3D" id="3.30.40.10">
    <property type="entry name" value="Zinc/RING finger domain, C3HC4 (zinc finger)"/>
    <property type="match status" value="1"/>
</dbReference>
<dbReference type="InterPro" id="IPR000306">
    <property type="entry name" value="Znf_FYVE"/>
</dbReference>
<dbReference type="PANTHER" id="PTHR23164">
    <property type="entry name" value="EARLY ENDOSOME ANTIGEN 1"/>
    <property type="match status" value="1"/>
</dbReference>
<keyword evidence="5" id="KW-0175">Coiled coil</keyword>
<dbReference type="Pfam" id="PF01363">
    <property type="entry name" value="FYVE"/>
    <property type="match status" value="1"/>
</dbReference>
<dbReference type="InterPro" id="IPR011011">
    <property type="entry name" value="Znf_FYVE_PHD"/>
</dbReference>
<protein>
    <submittedName>
        <fullName evidence="9">Early endosome antigen 1</fullName>
    </submittedName>
</protein>
<evidence type="ECO:0000313" key="9">
    <source>
        <dbReference type="RefSeq" id="XP_025027439.1"/>
    </source>
</evidence>
<accession>A0A9F5MV58</accession>
<dbReference type="RefSeq" id="XP_025027439.1">
    <property type="nucleotide sequence ID" value="XM_025171671.1"/>
</dbReference>
<gene>
    <name evidence="9" type="primary">EEA1</name>
</gene>
<keyword evidence="1" id="KW-0479">Metal-binding</keyword>
<evidence type="ECO:0000256" key="1">
    <source>
        <dbReference type="ARBA" id="ARBA00022723"/>
    </source>
</evidence>
<feature type="coiled-coil region" evidence="5">
    <location>
        <begin position="1320"/>
        <end position="1410"/>
    </location>
</feature>
<dbReference type="SUPFAM" id="SSF69979">
    <property type="entry name" value="Eea1 homodimerisation domain"/>
    <property type="match status" value="1"/>
</dbReference>
<evidence type="ECO:0000256" key="6">
    <source>
        <dbReference type="SAM" id="MobiDB-lite"/>
    </source>
</evidence>
<dbReference type="CTD" id="8411"/>
<keyword evidence="8" id="KW-1185">Reference proteome</keyword>
<feature type="non-terminal residue" evidence="9">
    <location>
        <position position="1"/>
    </location>
</feature>
<feature type="coiled-coil region" evidence="5">
    <location>
        <begin position="311"/>
        <end position="485"/>
    </location>
</feature>
<dbReference type="Gene3D" id="1.20.5.390">
    <property type="entry name" value="L1 transposable element, trimerization domain"/>
    <property type="match status" value="1"/>
</dbReference>
<dbReference type="GO" id="GO:0005769">
    <property type="term" value="C:early endosome"/>
    <property type="evidence" value="ECO:0007669"/>
    <property type="project" value="TreeGrafter"/>
</dbReference>
<feature type="coiled-coil region" evidence="5">
    <location>
        <begin position="193"/>
        <end position="276"/>
    </location>
</feature>
<feature type="compositionally biased region" description="Basic and acidic residues" evidence="6">
    <location>
        <begin position="544"/>
        <end position="553"/>
    </location>
</feature>
<evidence type="ECO:0000259" key="7">
    <source>
        <dbReference type="PROSITE" id="PS50178"/>
    </source>
</evidence>
<keyword evidence="3" id="KW-0862">Zinc</keyword>
<evidence type="ECO:0000256" key="2">
    <source>
        <dbReference type="ARBA" id="ARBA00022771"/>
    </source>
</evidence>
<dbReference type="GO" id="GO:0006897">
    <property type="term" value="P:endocytosis"/>
    <property type="evidence" value="ECO:0007669"/>
    <property type="project" value="TreeGrafter"/>
</dbReference>
<proteinExistence type="predicted"/>
<feature type="region of interest" description="Disordered" evidence="6">
    <location>
        <begin position="50"/>
        <end position="91"/>
    </location>
</feature>
<dbReference type="InterPro" id="IPR017455">
    <property type="entry name" value="Znf_FYVE-rel"/>
</dbReference>
<dbReference type="Proteomes" id="UP000695026">
    <property type="component" value="Unplaced"/>
</dbReference>
<dbReference type="InterPro" id="IPR013083">
    <property type="entry name" value="Znf_RING/FYVE/PHD"/>
</dbReference>
<feature type="domain" description="FYVE-type" evidence="7">
    <location>
        <begin position="1415"/>
        <end position="1473"/>
    </location>
</feature>
<dbReference type="SMART" id="SM00064">
    <property type="entry name" value="FYVE"/>
    <property type="match status" value="1"/>
</dbReference>